<dbReference type="PANTHER" id="PTHR30349:SF64">
    <property type="entry name" value="PROPHAGE INTEGRASE INTD-RELATED"/>
    <property type="match status" value="1"/>
</dbReference>
<dbReference type="SUPFAM" id="SSF56349">
    <property type="entry name" value="DNA breaking-rejoining enzymes"/>
    <property type="match status" value="1"/>
</dbReference>
<dbReference type="InterPro" id="IPR013762">
    <property type="entry name" value="Integrase-like_cat_sf"/>
</dbReference>
<dbReference type="EMBL" id="FOLM01000030">
    <property type="protein sequence ID" value="SFD78129.1"/>
    <property type="molecule type" value="Genomic_DNA"/>
</dbReference>
<reference evidence="3 4" key="1">
    <citation type="submission" date="2016-10" db="EMBL/GenBank/DDBJ databases">
        <authorList>
            <person name="de Groot N.N."/>
        </authorList>
    </citation>
    <scope>NUCLEOTIDE SEQUENCE [LARGE SCALE GENOMIC DNA]</scope>
    <source>
        <strain evidence="3 4">CGMCC 4.5739</strain>
    </source>
</reference>
<dbReference type="InterPro" id="IPR011010">
    <property type="entry name" value="DNA_brk_join_enz"/>
</dbReference>
<accession>A0A1I1V5G4</accession>
<dbReference type="RefSeq" id="WP_093841718.1">
    <property type="nucleotide sequence ID" value="NZ_FOLM01000030.1"/>
</dbReference>
<evidence type="ECO:0000259" key="2">
    <source>
        <dbReference type="PROSITE" id="PS51898"/>
    </source>
</evidence>
<dbReference type="GO" id="GO:0015074">
    <property type="term" value="P:DNA integration"/>
    <property type="evidence" value="ECO:0007669"/>
    <property type="project" value="InterPro"/>
</dbReference>
<protein>
    <recommendedName>
        <fullName evidence="2">Tyr recombinase domain-containing protein</fullName>
    </recommendedName>
</protein>
<dbReference type="Gene3D" id="1.10.443.10">
    <property type="entry name" value="Intergrase catalytic core"/>
    <property type="match status" value="1"/>
</dbReference>
<proteinExistence type="predicted"/>
<evidence type="ECO:0000313" key="4">
    <source>
        <dbReference type="Proteomes" id="UP000199207"/>
    </source>
</evidence>
<dbReference type="PROSITE" id="PS51898">
    <property type="entry name" value="TYR_RECOMBINASE"/>
    <property type="match status" value="1"/>
</dbReference>
<feature type="domain" description="Tyr recombinase" evidence="2">
    <location>
        <begin position="234"/>
        <end position="456"/>
    </location>
</feature>
<dbReference type="GO" id="GO:0003677">
    <property type="term" value="F:DNA binding"/>
    <property type="evidence" value="ECO:0007669"/>
    <property type="project" value="InterPro"/>
</dbReference>
<gene>
    <name evidence="3" type="ORF">SAMN05421773_13019</name>
</gene>
<evidence type="ECO:0000256" key="1">
    <source>
        <dbReference type="ARBA" id="ARBA00023172"/>
    </source>
</evidence>
<dbReference type="InterPro" id="IPR050090">
    <property type="entry name" value="Tyrosine_recombinase_XerCD"/>
</dbReference>
<sequence>MKTTEVRIWGVRKKKGRGGKEAFEVRWSVAGRPISRSRATKGLADKLRSQLIMAVDAGEQFDTVTGLPSSLEEEAPKRTWYEFALDYLRMKWPHASPNYRDEINEGLTAITKAILPKTPERPSDEVLQRALRDWAFLLPGPKDRELPPPERSVLTWIEENSPPLAALADPAVLLGVVHAIALRLDGEAAGAETAKRKRKTLVNALKYATQIGEFEDNPLGRITMPTVLTVRQVDPRVVVNPEQATSLINAVSYVGGYERARGRRLMGLFAGMYYAGLRPAEAVGVAEPDCTLPLQGWGQVVLHRTRPTVGKKWTKTGEAHDDRGLKNRAAQEVRVVPLPPQLVRIWNWSIETFGTADDGRLFFNERGGLVGSSTYYRVWSEARQLALPPDLVKSPLAARPYDLRHAALSSWLNAGVPSTEVAERAGNSVEVLNARYAKCLHGRHVVANRLIENLYGEYE</sequence>
<keyword evidence="4" id="KW-1185">Reference proteome</keyword>
<dbReference type="PANTHER" id="PTHR30349">
    <property type="entry name" value="PHAGE INTEGRASE-RELATED"/>
    <property type="match status" value="1"/>
</dbReference>
<dbReference type="OrthoDB" id="3773913at2"/>
<dbReference type="InterPro" id="IPR002104">
    <property type="entry name" value="Integrase_catalytic"/>
</dbReference>
<organism evidence="3 4">
    <name type="scientific">Streptomyces aidingensis</name>
    <dbReference type="NCBI Taxonomy" id="910347"/>
    <lineage>
        <taxon>Bacteria</taxon>
        <taxon>Bacillati</taxon>
        <taxon>Actinomycetota</taxon>
        <taxon>Actinomycetes</taxon>
        <taxon>Kitasatosporales</taxon>
        <taxon>Streptomycetaceae</taxon>
        <taxon>Streptomyces</taxon>
    </lineage>
</organism>
<dbReference type="AlphaFoldDB" id="A0A1I1V5G4"/>
<dbReference type="STRING" id="910347.SAMN05421773_13019"/>
<dbReference type="Proteomes" id="UP000199207">
    <property type="component" value="Unassembled WGS sequence"/>
</dbReference>
<dbReference type="GO" id="GO:0006310">
    <property type="term" value="P:DNA recombination"/>
    <property type="evidence" value="ECO:0007669"/>
    <property type="project" value="UniProtKB-KW"/>
</dbReference>
<evidence type="ECO:0000313" key="3">
    <source>
        <dbReference type="EMBL" id="SFD78129.1"/>
    </source>
</evidence>
<keyword evidence="1" id="KW-0233">DNA recombination</keyword>
<name>A0A1I1V5G4_9ACTN</name>